<comment type="caution">
    <text evidence="14">The sequence shown here is derived from an EMBL/GenBank/DDBJ whole genome shotgun (WGS) entry which is preliminary data.</text>
</comment>
<dbReference type="NCBIfam" id="TIGR02532">
    <property type="entry name" value="IV_pilin_GFxxxE"/>
    <property type="match status" value="1"/>
</dbReference>
<dbReference type="Proteomes" id="UP000218427">
    <property type="component" value="Unassembled WGS sequence"/>
</dbReference>
<feature type="domain" description="General secretion pathway GspH" evidence="13">
    <location>
        <begin position="62"/>
        <end position="179"/>
    </location>
</feature>
<dbReference type="EMBL" id="LRFG02000007">
    <property type="protein sequence ID" value="PCO04169.1"/>
    <property type="molecule type" value="Genomic_DNA"/>
</dbReference>
<keyword evidence="5" id="KW-0997">Cell inner membrane</keyword>
<protein>
    <recommendedName>
        <fullName evidence="2">Type II secretion system protein H</fullName>
    </recommendedName>
    <alternativeName>
        <fullName evidence="10">General secretion pathway protein H</fullName>
    </alternativeName>
</protein>
<dbReference type="Pfam" id="PF07963">
    <property type="entry name" value="N_methyl"/>
    <property type="match status" value="1"/>
</dbReference>
<name>A0ABX4HVP4_9GAMM</name>
<organism evidence="14 15">
    <name type="scientific">Microbulbifer flavimaris</name>
    <dbReference type="NCBI Taxonomy" id="1781068"/>
    <lineage>
        <taxon>Bacteria</taxon>
        <taxon>Pseudomonadati</taxon>
        <taxon>Pseudomonadota</taxon>
        <taxon>Gammaproteobacteria</taxon>
        <taxon>Cellvibrionales</taxon>
        <taxon>Microbulbiferaceae</taxon>
        <taxon>Microbulbifer</taxon>
    </lineage>
</organism>
<dbReference type="InterPro" id="IPR045584">
    <property type="entry name" value="Pilin-like"/>
</dbReference>
<evidence type="ECO:0000256" key="5">
    <source>
        <dbReference type="ARBA" id="ARBA00022519"/>
    </source>
</evidence>
<comment type="subcellular location">
    <subcellularLocation>
        <location evidence="1">Cell inner membrane</location>
        <topology evidence="1">Single-pass membrane protein</topology>
    </subcellularLocation>
</comment>
<feature type="compositionally biased region" description="Polar residues" evidence="11">
    <location>
        <begin position="197"/>
        <end position="207"/>
    </location>
</feature>
<evidence type="ECO:0000256" key="1">
    <source>
        <dbReference type="ARBA" id="ARBA00004377"/>
    </source>
</evidence>
<feature type="transmembrane region" description="Helical" evidence="12">
    <location>
        <begin position="25"/>
        <end position="45"/>
    </location>
</feature>
<keyword evidence="15" id="KW-1185">Reference proteome</keyword>
<keyword evidence="7 12" id="KW-1133">Transmembrane helix</keyword>
<evidence type="ECO:0000256" key="11">
    <source>
        <dbReference type="SAM" id="MobiDB-lite"/>
    </source>
</evidence>
<evidence type="ECO:0000313" key="14">
    <source>
        <dbReference type="EMBL" id="PCO04169.1"/>
    </source>
</evidence>
<evidence type="ECO:0000256" key="2">
    <source>
        <dbReference type="ARBA" id="ARBA00021549"/>
    </source>
</evidence>
<evidence type="ECO:0000256" key="4">
    <source>
        <dbReference type="ARBA" id="ARBA00022481"/>
    </source>
</evidence>
<proteinExistence type="inferred from homology"/>
<dbReference type="InterPro" id="IPR012902">
    <property type="entry name" value="N_methyl_site"/>
</dbReference>
<evidence type="ECO:0000256" key="12">
    <source>
        <dbReference type="SAM" id="Phobius"/>
    </source>
</evidence>
<gene>
    <name evidence="14" type="ORF">AWR36_014950</name>
</gene>
<sequence length="207" mass="22757">MDYAGDPSRTEDSIMKKIIKNNRGFTLIELMLVITILGVTISLAAPPMSDFLKRYQAEAQRQKLFDLIALSRSKAYGHGQIYTLCGSADRQTCSGTWADGALFFADTDGNGSRTSDEEIERVMEPLPDGASLTWSSFGNKPYLQFRPNGLTPNQSGNFSYCPPDGNEQYGWIIVLNAMGRPYYGRDNDGDGRAENGSGENLNCPTTV</sequence>
<evidence type="ECO:0000256" key="8">
    <source>
        <dbReference type="ARBA" id="ARBA00023136"/>
    </source>
</evidence>
<dbReference type="InterPro" id="IPR022346">
    <property type="entry name" value="T2SS_GspH"/>
</dbReference>
<evidence type="ECO:0000256" key="3">
    <source>
        <dbReference type="ARBA" id="ARBA00022475"/>
    </source>
</evidence>
<accession>A0ABX4HVP4</accession>
<dbReference type="SUPFAM" id="SSF54523">
    <property type="entry name" value="Pili subunits"/>
    <property type="match status" value="1"/>
</dbReference>
<evidence type="ECO:0000259" key="13">
    <source>
        <dbReference type="Pfam" id="PF12019"/>
    </source>
</evidence>
<keyword evidence="8 12" id="KW-0472">Membrane</keyword>
<evidence type="ECO:0000256" key="6">
    <source>
        <dbReference type="ARBA" id="ARBA00022692"/>
    </source>
</evidence>
<reference evidence="14" key="1">
    <citation type="submission" date="2017-08" db="EMBL/GenBank/DDBJ databases">
        <title>Microbulbifer marisrubri sp. nov., a halophilic alphaproteobacterium isolated from marine sediment of the Yellow Sea, China.</title>
        <authorList>
            <person name="Zhang G."/>
            <person name="Xiong Q."/>
        </authorList>
    </citation>
    <scope>NUCLEOTIDE SEQUENCE [LARGE SCALE GENOMIC DNA]</scope>
    <source>
        <strain evidence="14">WRN-8</strain>
    </source>
</reference>
<evidence type="ECO:0000256" key="7">
    <source>
        <dbReference type="ARBA" id="ARBA00022989"/>
    </source>
</evidence>
<evidence type="ECO:0000256" key="10">
    <source>
        <dbReference type="ARBA" id="ARBA00030775"/>
    </source>
</evidence>
<comment type="similarity">
    <text evidence="9">Belongs to the GSP H family.</text>
</comment>
<keyword evidence="6 12" id="KW-0812">Transmembrane</keyword>
<keyword evidence="4" id="KW-0488">Methylation</keyword>
<dbReference type="Gene3D" id="3.55.40.10">
    <property type="entry name" value="minor pseudopilin epsh domain"/>
    <property type="match status" value="1"/>
</dbReference>
<evidence type="ECO:0000256" key="9">
    <source>
        <dbReference type="ARBA" id="ARBA00025772"/>
    </source>
</evidence>
<keyword evidence="3" id="KW-1003">Cell membrane</keyword>
<evidence type="ECO:0000313" key="15">
    <source>
        <dbReference type="Proteomes" id="UP000218427"/>
    </source>
</evidence>
<dbReference type="Pfam" id="PF12019">
    <property type="entry name" value="GspH"/>
    <property type="match status" value="1"/>
</dbReference>
<feature type="region of interest" description="Disordered" evidence="11">
    <location>
        <begin position="188"/>
        <end position="207"/>
    </location>
</feature>
<dbReference type="PROSITE" id="PS00409">
    <property type="entry name" value="PROKAR_NTER_METHYL"/>
    <property type="match status" value="1"/>
</dbReference>